<keyword evidence="4" id="KW-0812">Transmembrane</keyword>
<sequence>MQLSECKDEFGVNEALLSFSEKFVKNIFWFGGALVGFVLKHMLGNEEYVAFANQFSFLAVAIWLAIVMFFFVRLASTKERGKILETLPTPSKQIEELCDDMASDFKLSRREKEVLILLAEGHTQAYVCDYYTLSPGTVKSHVSHIYRKLKIHKREELFDLFETYRQKSKTRRRYDKQ</sequence>
<dbReference type="SMART" id="SM00421">
    <property type="entry name" value="HTH_LUXR"/>
    <property type="match status" value="1"/>
</dbReference>
<evidence type="ECO:0000256" key="4">
    <source>
        <dbReference type="SAM" id="Phobius"/>
    </source>
</evidence>
<dbReference type="EMBL" id="JBBNOP010000007">
    <property type="protein sequence ID" value="MEQ3363257.1"/>
    <property type="molecule type" value="Genomic_DNA"/>
</dbReference>
<keyword evidence="3" id="KW-0804">Transcription</keyword>
<accession>A0ABV1JGU7</accession>
<dbReference type="InterPro" id="IPR016032">
    <property type="entry name" value="Sig_transdc_resp-reg_C-effctor"/>
</dbReference>
<dbReference type="Pfam" id="PF00196">
    <property type="entry name" value="GerE"/>
    <property type="match status" value="1"/>
</dbReference>
<evidence type="ECO:0000259" key="5">
    <source>
        <dbReference type="PROSITE" id="PS50043"/>
    </source>
</evidence>
<dbReference type="PANTHER" id="PTHR44688">
    <property type="entry name" value="DNA-BINDING TRANSCRIPTIONAL ACTIVATOR DEVR_DOSR"/>
    <property type="match status" value="1"/>
</dbReference>
<gene>
    <name evidence="6" type="ORF">AAA083_09760</name>
</gene>
<keyword evidence="1" id="KW-0805">Transcription regulation</keyword>
<protein>
    <submittedName>
        <fullName evidence="6">LuxR C-terminal-related transcriptional regulator</fullName>
    </submittedName>
</protein>
<evidence type="ECO:0000313" key="6">
    <source>
        <dbReference type="EMBL" id="MEQ3363257.1"/>
    </source>
</evidence>
<dbReference type="Proteomes" id="UP001487305">
    <property type="component" value="Unassembled WGS sequence"/>
</dbReference>
<name>A0ABV1JGU7_9ACTN</name>
<dbReference type="InterPro" id="IPR036388">
    <property type="entry name" value="WH-like_DNA-bd_sf"/>
</dbReference>
<feature type="transmembrane region" description="Helical" evidence="4">
    <location>
        <begin position="55"/>
        <end position="75"/>
    </location>
</feature>
<comment type="caution">
    <text evidence="6">The sequence shown here is derived from an EMBL/GenBank/DDBJ whole genome shotgun (WGS) entry which is preliminary data.</text>
</comment>
<dbReference type="CDD" id="cd06170">
    <property type="entry name" value="LuxR_C_like"/>
    <property type="match status" value="1"/>
</dbReference>
<evidence type="ECO:0000256" key="3">
    <source>
        <dbReference type="ARBA" id="ARBA00023163"/>
    </source>
</evidence>
<organism evidence="6 7">
    <name type="scientific">Raoultibacter massiliensis</name>
    <dbReference type="NCBI Taxonomy" id="1852371"/>
    <lineage>
        <taxon>Bacteria</taxon>
        <taxon>Bacillati</taxon>
        <taxon>Actinomycetota</taxon>
        <taxon>Coriobacteriia</taxon>
        <taxon>Eggerthellales</taxon>
        <taxon>Eggerthellaceae</taxon>
        <taxon>Raoultibacter</taxon>
    </lineage>
</organism>
<evidence type="ECO:0000256" key="2">
    <source>
        <dbReference type="ARBA" id="ARBA00023125"/>
    </source>
</evidence>
<dbReference type="PRINTS" id="PR00038">
    <property type="entry name" value="HTHLUXR"/>
</dbReference>
<keyword evidence="2" id="KW-0238">DNA-binding</keyword>
<dbReference type="SUPFAM" id="SSF46894">
    <property type="entry name" value="C-terminal effector domain of the bipartite response regulators"/>
    <property type="match status" value="1"/>
</dbReference>
<dbReference type="RefSeq" id="WP_349227560.1">
    <property type="nucleotide sequence ID" value="NZ_JBBNOP010000007.1"/>
</dbReference>
<evidence type="ECO:0000313" key="7">
    <source>
        <dbReference type="Proteomes" id="UP001487305"/>
    </source>
</evidence>
<dbReference type="PROSITE" id="PS50043">
    <property type="entry name" value="HTH_LUXR_2"/>
    <property type="match status" value="1"/>
</dbReference>
<keyword evidence="4" id="KW-0472">Membrane</keyword>
<dbReference type="InterPro" id="IPR000792">
    <property type="entry name" value="Tscrpt_reg_LuxR_C"/>
</dbReference>
<feature type="domain" description="HTH luxR-type" evidence="5">
    <location>
        <begin position="100"/>
        <end position="165"/>
    </location>
</feature>
<reference evidence="6 7" key="1">
    <citation type="submission" date="2024-04" db="EMBL/GenBank/DDBJ databases">
        <title>Human intestinal bacterial collection.</title>
        <authorList>
            <person name="Pauvert C."/>
            <person name="Hitch T.C.A."/>
            <person name="Clavel T."/>
        </authorList>
    </citation>
    <scope>NUCLEOTIDE SEQUENCE [LARGE SCALE GENOMIC DNA]</scope>
    <source>
        <strain evidence="6 7">CLA-KB-H42</strain>
    </source>
</reference>
<proteinExistence type="predicted"/>
<keyword evidence="4" id="KW-1133">Transmembrane helix</keyword>
<evidence type="ECO:0000256" key="1">
    <source>
        <dbReference type="ARBA" id="ARBA00023015"/>
    </source>
</evidence>
<keyword evidence="7" id="KW-1185">Reference proteome</keyword>
<dbReference type="Gene3D" id="1.10.10.10">
    <property type="entry name" value="Winged helix-like DNA-binding domain superfamily/Winged helix DNA-binding domain"/>
    <property type="match status" value="1"/>
</dbReference>
<dbReference type="PANTHER" id="PTHR44688:SF16">
    <property type="entry name" value="DNA-BINDING TRANSCRIPTIONAL ACTIVATOR DEVR_DOSR"/>
    <property type="match status" value="1"/>
</dbReference>